<feature type="compositionally biased region" description="Gly residues" evidence="1">
    <location>
        <begin position="1679"/>
        <end position="1692"/>
    </location>
</feature>
<feature type="region of interest" description="Disordered" evidence="1">
    <location>
        <begin position="422"/>
        <end position="568"/>
    </location>
</feature>
<feature type="compositionally biased region" description="Polar residues" evidence="1">
    <location>
        <begin position="448"/>
        <end position="458"/>
    </location>
</feature>
<evidence type="ECO:0000256" key="1">
    <source>
        <dbReference type="SAM" id="MobiDB-lite"/>
    </source>
</evidence>
<feature type="compositionally biased region" description="Low complexity" evidence="1">
    <location>
        <begin position="2295"/>
        <end position="2327"/>
    </location>
</feature>
<name>A0A835YHL2_9CHLO</name>
<protein>
    <recommendedName>
        <fullName evidence="5">Guanylate cyclase domain-containing protein</fullName>
    </recommendedName>
</protein>
<proteinExistence type="predicted"/>
<evidence type="ECO:0000256" key="2">
    <source>
        <dbReference type="SAM" id="Phobius"/>
    </source>
</evidence>
<gene>
    <name evidence="3" type="ORF">HYH03_000929</name>
</gene>
<comment type="caution">
    <text evidence="3">The sequence shown here is derived from an EMBL/GenBank/DDBJ whole genome shotgun (WGS) entry which is preliminary data.</text>
</comment>
<feature type="compositionally biased region" description="Low complexity" evidence="1">
    <location>
        <begin position="592"/>
        <end position="601"/>
    </location>
</feature>
<dbReference type="Gene3D" id="3.30.70.1230">
    <property type="entry name" value="Nucleotide cyclase"/>
    <property type="match status" value="6"/>
</dbReference>
<feature type="transmembrane region" description="Helical" evidence="2">
    <location>
        <begin position="1987"/>
        <end position="2012"/>
    </location>
</feature>
<evidence type="ECO:0000313" key="4">
    <source>
        <dbReference type="Proteomes" id="UP000612055"/>
    </source>
</evidence>
<dbReference type="EMBL" id="JAEHOE010000002">
    <property type="protein sequence ID" value="KAG2501111.1"/>
    <property type="molecule type" value="Genomic_DNA"/>
</dbReference>
<feature type="transmembrane region" description="Helical" evidence="2">
    <location>
        <begin position="187"/>
        <end position="212"/>
    </location>
</feature>
<feature type="compositionally biased region" description="Low complexity" evidence="1">
    <location>
        <begin position="2267"/>
        <end position="2279"/>
    </location>
</feature>
<feature type="compositionally biased region" description="Pro residues" evidence="1">
    <location>
        <begin position="528"/>
        <end position="549"/>
    </location>
</feature>
<feature type="region of interest" description="Disordered" evidence="1">
    <location>
        <begin position="1371"/>
        <end position="1412"/>
    </location>
</feature>
<evidence type="ECO:0008006" key="5">
    <source>
        <dbReference type="Google" id="ProtNLM"/>
    </source>
</evidence>
<feature type="region of interest" description="Disordered" evidence="1">
    <location>
        <begin position="347"/>
        <end position="386"/>
    </location>
</feature>
<keyword evidence="2" id="KW-1133">Transmembrane helix</keyword>
<dbReference type="SUPFAM" id="SSF55073">
    <property type="entry name" value="Nucleotide cyclase"/>
    <property type="match status" value="4"/>
</dbReference>
<dbReference type="Proteomes" id="UP000612055">
    <property type="component" value="Unassembled WGS sequence"/>
</dbReference>
<feature type="region of interest" description="Disordered" evidence="1">
    <location>
        <begin position="1495"/>
        <end position="1546"/>
    </location>
</feature>
<feature type="compositionally biased region" description="Gly residues" evidence="1">
    <location>
        <begin position="2148"/>
        <end position="2157"/>
    </location>
</feature>
<dbReference type="PANTHER" id="PTHR43081">
    <property type="entry name" value="ADENYLATE CYCLASE, TERMINAL-DIFFERENTIATION SPECIFIC-RELATED"/>
    <property type="match status" value="1"/>
</dbReference>
<accession>A0A835YHL2</accession>
<feature type="compositionally biased region" description="Basic and acidic residues" evidence="1">
    <location>
        <begin position="1520"/>
        <end position="1530"/>
    </location>
</feature>
<feature type="region of interest" description="Disordered" evidence="1">
    <location>
        <begin position="3357"/>
        <end position="3382"/>
    </location>
</feature>
<dbReference type="InterPro" id="IPR050697">
    <property type="entry name" value="Adenylyl/Guanylyl_Cyclase_3/4"/>
</dbReference>
<feature type="compositionally biased region" description="Polar residues" evidence="1">
    <location>
        <begin position="2248"/>
        <end position="2258"/>
    </location>
</feature>
<feature type="region of interest" description="Disordered" evidence="1">
    <location>
        <begin position="2383"/>
        <end position="2404"/>
    </location>
</feature>
<feature type="compositionally biased region" description="Polar residues" evidence="1">
    <location>
        <begin position="2226"/>
        <end position="2241"/>
    </location>
</feature>
<feature type="compositionally biased region" description="Pro residues" evidence="1">
    <location>
        <begin position="2328"/>
        <end position="2349"/>
    </location>
</feature>
<reference evidence="3" key="1">
    <citation type="journal article" date="2020" name="bioRxiv">
        <title>Comparative genomics of Chlamydomonas.</title>
        <authorList>
            <person name="Craig R.J."/>
            <person name="Hasan A.R."/>
            <person name="Ness R.W."/>
            <person name="Keightley P.D."/>
        </authorList>
    </citation>
    <scope>NUCLEOTIDE SEQUENCE</scope>
    <source>
        <strain evidence="3">CCAP 11/70</strain>
    </source>
</reference>
<keyword evidence="2" id="KW-0812">Transmembrane</keyword>
<feature type="compositionally biased region" description="Low complexity" evidence="1">
    <location>
        <begin position="467"/>
        <end position="479"/>
    </location>
</feature>
<feature type="region of interest" description="Disordered" evidence="1">
    <location>
        <begin position="2222"/>
        <end position="2368"/>
    </location>
</feature>
<keyword evidence="4" id="KW-1185">Reference proteome</keyword>
<dbReference type="InterPro" id="IPR029787">
    <property type="entry name" value="Nucleotide_cyclase"/>
</dbReference>
<feature type="region of interest" description="Disordered" evidence="1">
    <location>
        <begin position="583"/>
        <end position="604"/>
    </location>
</feature>
<evidence type="ECO:0000313" key="3">
    <source>
        <dbReference type="EMBL" id="KAG2501111.1"/>
    </source>
</evidence>
<feature type="compositionally biased region" description="Low complexity" evidence="1">
    <location>
        <begin position="2392"/>
        <end position="2401"/>
    </location>
</feature>
<feature type="region of interest" description="Disordered" evidence="1">
    <location>
        <begin position="1117"/>
        <end position="1136"/>
    </location>
</feature>
<feature type="region of interest" description="Disordered" evidence="1">
    <location>
        <begin position="1656"/>
        <end position="1692"/>
    </location>
</feature>
<feature type="region of interest" description="Disordered" evidence="1">
    <location>
        <begin position="3171"/>
        <end position="3212"/>
    </location>
</feature>
<keyword evidence="2" id="KW-0472">Membrane</keyword>
<dbReference type="PANTHER" id="PTHR43081:SF1">
    <property type="entry name" value="ADENYLATE CYCLASE, TERMINAL-DIFFERENTIATION SPECIFIC"/>
    <property type="match status" value="1"/>
</dbReference>
<organism evidence="3 4">
    <name type="scientific">Edaphochlamys debaryana</name>
    <dbReference type="NCBI Taxonomy" id="47281"/>
    <lineage>
        <taxon>Eukaryota</taxon>
        <taxon>Viridiplantae</taxon>
        <taxon>Chlorophyta</taxon>
        <taxon>core chlorophytes</taxon>
        <taxon>Chlorophyceae</taxon>
        <taxon>CS clade</taxon>
        <taxon>Chlamydomonadales</taxon>
        <taxon>Chlamydomonadales incertae sedis</taxon>
        <taxon>Edaphochlamys</taxon>
    </lineage>
</organism>
<feature type="region of interest" description="Disordered" evidence="1">
    <location>
        <begin position="2147"/>
        <end position="2186"/>
    </location>
</feature>
<feature type="compositionally biased region" description="Polar residues" evidence="1">
    <location>
        <begin position="426"/>
        <end position="441"/>
    </location>
</feature>
<sequence>MQNGSTVWINSAPFAGRGAFTYAINRRSDPYSQYMAYRLCARRAYPESVWPSVLNPATETTPVRSDMLSPASLPRYTRANHHPDDTLLYLAAISQSVESDNLALNLRIHGAIDYYLAVDAGAVDITETNRSVDDIIATAQRAVINVYAKTSLEWLKLRYSKSIERPVPGSQPPAPVESGGLDEATKIGVGVGAGVGGAVLLLGVFALVAVLLQPNASSARRKRAYLPYASPECTLLVTDVQGSTSLWELLPAEVMQASLQLHDAVIRRLLSQHGGYESATESATALRRTCRRADLMVAEWPVGLLEADVCRPVHAIARAPKEVQALIYGTTGLGGSIYATGASARNGHAGGHAGGPASGPLTRVSSSSSFTSAPGGLGPTTHTGAALSPTELTSVASCPYPRAITNTSGVGATAAAMGAAVGRGTSTGAGSSLPGNAQALQSHGRPRSSASLTQTPPQLSVARRIAPSRSRSGLPVSSSAEVRGSEGSAHGGHVHTGSARGGHAAAGATLTSSGSRHTNRSALSRRLTPPPPLTALGGPTPPPTPPVGEPEPGSEALHTPPAHSASQHLTAGLHTTLGLSTGQACPLSEQRSGSLSLPRLSGNGGAGPLANGGVWSMRGRALLQQHHDHQPYNHQPCNQQYQQQRRGWRALYSPAGAFASPEVAAAASGAAAAAAAAVRSGGGGGAIVSDGCDDMDGGLVSDHMPYDSPAITGPAAVTTADVQLQGVSEPGELTSLTHSQQLSLIWGAKITDGTAGGGGDGGGGGGNTEPLMRRGSSLLRGASVTAARRGAGARSLMTSYVGTGNGTAAADGCVTPVPFGSGGGAGGGGGGGGGNAGGGRPWGREAAAGWMLVDALTPGAMILFRGLRVRMGLHSGVREYEIARNRTSGRFTFSGACIRLAKAVADAAHGGVVLLSDTSAGLLLSGPELVASLSAEGLELWHLGRVELLEDLRQVELYQLHSAALAPRLALQLLPRVRRQLLPGLLGAPAGPVALVRLHVAGLSGLRATHPQLAAEVTRVLETLLLESLPPMGGYMSEARGGGADGIVAAFAEPLMAVAWALCMQADMLAWDWSPELLRHEAFETIEVEAAPGSVALLGGSQTNAGQPLTSGACDRPLSGAVASRGGSRPSSQHLMSGVALQVQPPASPTVSGSFARLRSGGPASGGAIRSRQHLLNARTRRRLPTEVEASAPSLLMPLSAAPYSMSVVSEAGDEKAPRAGGAAGGATPRSVKLPATAVADGTAGGGGTPRAYDTAASAPLTAAAGLPYNGRRTFASLLVKLRPRSGYAVSSQSHGHDGGFDALMSHPADESDSNLDDVIPVGGSGAWVERAASVALQIRPSPPSATAHAPITFAAPHAPHEALTGTRSGARLDSAVPDTDHVPPLPQPARRWPMLPSPRSPGGASLTPPPPAAAAAAAAVTAAALLNASAYARPASSSQMGYVSRLANATSASELPSGLVPLGTSPAQPSCLATPTSPAAAAAAAAASAAAAAGSSAGRSEPRGGAPEGDGAGRQGRYRRGDPDRERAHWNCAAPPPTAAPLRPLTPGSAAAAAIATAGAAAAAAPVQMHVLFRGPLRRLPWISGMVGTEVCRTTGRLLYRGRVAKHLSKLVSTAQRGQVMCTYTTASSISTAAAAAVGISISPVQNAAAANGAAGGKDRKAAGGKGPGSARLARALGSGGGGGDGGGGGGSSSKGGISGVALVLTVLASALLAGVTVLAAQRLGRGTRVAARLYRRLARVTAPFDQVNCLPVAMPFVTGNCLMAVGTLLRSTSRLWIGIRAAWSPAPPAPAPYGRARALQNGSTVWINSAPFAGRGAFTYAINRRSDPYSQYMAYRLCARRAYPESVWPSVLNPATETTPVRSDMLSPASLPRYTRANHHPDDTLLYLAAISQSVESDNLALNLRIHGAIDYYLAVDAGAVDITETNRSVDDIIATAQRAVINVYAKTSLEWLKLRYSKSIERPVPGSQPPAPVESGGLDEATKIGVGVGAGVGGAVLLLGVFALVAVLLQPNASSARRKRAYLPYASPECTLLVTDVQGSTSLWELLPAEVMQASLQLHDAVIRRLLSQHGGYESATESATALRRTCRRADLMVAEWPVGLLEADVCRPVHAIARAPKEVQALIYGTTGLGGSIYATGASARNGHAGGHAGGPASGPLTRVSSSSSFTSAPGGLGPTTHTGAALSPTELTSVASCPYPRAITNTSGVGATAAAMGAAVGRGTSTGAGSSLPGNAQALQSHGRPRSSASLTQTPPQLSVARRIAPSRSRSGLPVSSSAEVRGSEGSAHGGHVHTGSARGGHAAAGATLTSSGSRHTNRSALSRRLTPPPPLTALGGPTPPPTPPVGEPEPGSEALHTPPAHSASQHLTAGLHTTLGLSTGQACPLSEQRSGSLSLPRLSGNGGAGPLANGGVWSMRGRALLQQHHDHQPYNHQPCNQQYQQQRRGWRALYSPAGAFASPEVAAAASGAAAAAAAAVRSGGGGGAIVSDGCDDMDGGLVSDHMPYDSPAITGPAAVTTADVQLQGVSEPGELTSLTHSQQLSLIWGAKITDGTAGGGGDGGGGGGNTEPLMRRGSSLLRGASVTAARRGAGARSLMTSYVGTGNGTAAADGCVTPVPFGSGGGAGGGGGGGGGNAGGGRPWGREAAAGWMLVDALTPGAMILFRGLRVRMGLHSGVREYEIARNRTSGRFTFSGACIRLAKAVADAAHGGVVLLSDTSAGLLLSGPELVASLSAEGLELWHLGRVELLEDLRQVELYQLHSAALAPRLALQLLPRVRRQLLPGLLGAPAGPVALVRLHVAGLSGLRATHPQLAAEVTRVLETLLLESLPPMGGYMSEARGGGADGIVAAFAEPLMAVAWALCMQADMLAWDWSPELLRHEAFETIEVEAAPGSVALLGGSQTNAGQPLTSGACDRPLSGAVASRGGSRPSSQHLMSGVALQVQPPASPTVSGSFARLRSGGPASGGAIRSRQHLLNARTRRRLPTEVEASAPSLLMPLSAAPYSMSVVSEAGDEKAPRAGGAAGGATPRSVKLPATAVADGTAGGGGTPRAYDTAASAPLTAAAGLPYNGRRTFASLLVKLRPRSGYAVSSQSHGHDGGFDALMSHPADESDSNLDDVIPVGGSGAWVERAASVALQIRPSPPSATAHAPITFAAPHAPHEALTGTRSGARLDSAVPDTDHVPPLPQPARRWPMLPSPRSPGGASLTPPPPAAAAAAAAVTAAALLNASAYARPASSSQMGYVSRLANATSASELPSGLVPLGTSPAQPSCLATPTSPAAAAAAAAASAAAAAGSSAGALSPAAVLLRATAPGDRAATVGGMLPSHTTGALGITGSAGGAHAEGLAACSSGTPVGVTSPGANAPRHVPARTSSGPPASGFSPRPHAAELIPIIGDDADGGGGSDGGAAAVKHVMSTGGAATTDDDAEVDRHTVGGRIRIVSEHIGTVPPAADGGAAAPLTPGSAAAAAIATAGAAAAAAPVQMHVLFRGPLTKAAVDFGMVGTEVCRTTGRLLYRGRVAKHLSKLVSTAQRGQVMCTYTTASSISTAAAAAVGISISPVQNAAAANGAAGGKDRKAAGGKGPGSARLAARGLTGAGSVVGNGSEDVTVIGAAGSRAQASYYMCSLKVAEVEARLSAMGHEADVIVPQHDGLEPEQP</sequence>
<feature type="region of interest" description="Disordered" evidence="1">
    <location>
        <begin position="2917"/>
        <end position="2936"/>
    </location>
</feature>
<feature type="transmembrane region" description="Helical" evidence="2">
    <location>
        <begin position="1702"/>
        <end position="1722"/>
    </location>
</feature>
<feature type="compositionally biased region" description="Low complexity" evidence="1">
    <location>
        <begin position="495"/>
        <end position="527"/>
    </location>
</feature>
<feature type="region of interest" description="Disordered" evidence="1">
    <location>
        <begin position="1144"/>
        <end position="1187"/>
    </location>
</feature>
<feature type="region of interest" description="Disordered" evidence="1">
    <location>
        <begin position="2944"/>
        <end position="2987"/>
    </location>
</feature>
<feature type="compositionally biased region" description="Gly residues" evidence="1">
    <location>
        <begin position="348"/>
        <end position="357"/>
    </location>
</feature>